<dbReference type="RefSeq" id="WP_086159871.1">
    <property type="nucleotide sequence ID" value="NZ_CP021121.1"/>
</dbReference>
<protein>
    <submittedName>
        <fullName evidence="6">N-methyltryptophan oxidase</fullName>
    </submittedName>
</protein>
<feature type="domain" description="FAD dependent oxidoreductase" evidence="5">
    <location>
        <begin position="6"/>
        <end position="362"/>
    </location>
</feature>
<dbReference type="InterPro" id="IPR002204">
    <property type="entry name" value="3-OH-isobutyrate_DH-rel_CS"/>
</dbReference>
<evidence type="ECO:0000256" key="1">
    <source>
        <dbReference type="ARBA" id="ARBA00001974"/>
    </source>
</evidence>
<dbReference type="EMBL" id="CP021121">
    <property type="protein sequence ID" value="ARQ70008.1"/>
    <property type="molecule type" value="Genomic_DNA"/>
</dbReference>
<dbReference type="GO" id="GO:0008115">
    <property type="term" value="F:sarcosine oxidase activity"/>
    <property type="evidence" value="ECO:0007669"/>
    <property type="project" value="TreeGrafter"/>
</dbReference>
<evidence type="ECO:0000259" key="5">
    <source>
        <dbReference type="Pfam" id="PF01266"/>
    </source>
</evidence>
<evidence type="ECO:0000256" key="2">
    <source>
        <dbReference type="ARBA" id="ARBA00022630"/>
    </source>
</evidence>
<keyword evidence="7" id="KW-1185">Reference proteome</keyword>
<dbReference type="Gene3D" id="3.50.50.60">
    <property type="entry name" value="FAD/NAD(P)-binding domain"/>
    <property type="match status" value="1"/>
</dbReference>
<reference evidence="6 7" key="1">
    <citation type="submission" date="2017-05" db="EMBL/GenBank/DDBJ databases">
        <title>Complete genome sequence of Streptomyces sp. SCSIO 03032 revealed the diverse biosynthetic pathways for its bioactive secondary metabolites.</title>
        <authorList>
            <person name="Ma L."/>
            <person name="Zhu Y."/>
            <person name="Zhang W."/>
            <person name="Zhang G."/>
            <person name="Tian X."/>
            <person name="Zhang S."/>
            <person name="Zhang C."/>
        </authorList>
    </citation>
    <scope>NUCLEOTIDE SEQUENCE [LARGE SCALE GENOMIC DNA]</scope>
    <source>
        <strain evidence="6 7">SCSIO 03032</strain>
    </source>
</reference>
<dbReference type="Gene3D" id="3.30.9.10">
    <property type="entry name" value="D-Amino Acid Oxidase, subunit A, domain 2"/>
    <property type="match status" value="1"/>
</dbReference>
<dbReference type="Pfam" id="PF01266">
    <property type="entry name" value="DAO"/>
    <property type="match status" value="1"/>
</dbReference>
<dbReference type="SUPFAM" id="SSF54373">
    <property type="entry name" value="FAD-linked reductases, C-terminal domain"/>
    <property type="match status" value="1"/>
</dbReference>
<name>A0A1W7CYY0_9ACTN</name>
<dbReference type="InterPro" id="IPR036188">
    <property type="entry name" value="FAD/NAD-bd_sf"/>
</dbReference>
<evidence type="ECO:0000256" key="3">
    <source>
        <dbReference type="ARBA" id="ARBA00022827"/>
    </source>
</evidence>
<dbReference type="NCBIfam" id="NF008425">
    <property type="entry name" value="PRK11259.1"/>
    <property type="match status" value="1"/>
</dbReference>
<dbReference type="KEGG" id="smao:CAG99_15105"/>
<evidence type="ECO:0000256" key="4">
    <source>
        <dbReference type="ARBA" id="ARBA00023002"/>
    </source>
</evidence>
<proteinExistence type="predicted"/>
<dbReference type="PANTHER" id="PTHR10961">
    <property type="entry name" value="PEROXISOMAL SARCOSINE OXIDASE"/>
    <property type="match status" value="1"/>
</dbReference>
<keyword evidence="3" id="KW-0274">FAD</keyword>
<dbReference type="PROSITE" id="PS00895">
    <property type="entry name" value="3_HYDROXYISOBUT_DH"/>
    <property type="match status" value="1"/>
</dbReference>
<dbReference type="Proteomes" id="UP000194218">
    <property type="component" value="Chromosome"/>
</dbReference>
<dbReference type="SUPFAM" id="SSF51905">
    <property type="entry name" value="FAD/NAD(P)-binding domain"/>
    <property type="match status" value="1"/>
</dbReference>
<dbReference type="InterPro" id="IPR006076">
    <property type="entry name" value="FAD-dep_OxRdtase"/>
</dbReference>
<evidence type="ECO:0000313" key="6">
    <source>
        <dbReference type="EMBL" id="ARQ70008.1"/>
    </source>
</evidence>
<keyword evidence="2" id="KW-0285">Flavoprotein</keyword>
<dbReference type="GO" id="GO:0050660">
    <property type="term" value="F:flavin adenine dinucleotide binding"/>
    <property type="evidence" value="ECO:0007669"/>
    <property type="project" value="InterPro"/>
</dbReference>
<comment type="cofactor">
    <cofactor evidence="1">
        <name>FAD</name>
        <dbReference type="ChEBI" id="CHEBI:57692"/>
    </cofactor>
</comment>
<dbReference type="PANTHER" id="PTHR10961:SF7">
    <property type="entry name" value="FAD DEPENDENT OXIDOREDUCTASE DOMAIN-CONTAINING PROTEIN"/>
    <property type="match status" value="1"/>
</dbReference>
<dbReference type="AlphaFoldDB" id="A0A1W7CYY0"/>
<gene>
    <name evidence="6" type="ORF">CAG99_15105</name>
</gene>
<dbReference type="InterPro" id="IPR045170">
    <property type="entry name" value="MTOX"/>
</dbReference>
<dbReference type="OrthoDB" id="9806452at2"/>
<evidence type="ECO:0000313" key="7">
    <source>
        <dbReference type="Proteomes" id="UP000194218"/>
    </source>
</evidence>
<accession>A0A1W7CYY0</accession>
<sequence>MATGYDVIVLGLGGMGSAAADHLAARGARVLGLEQFGPVHDRGSSHGGSRITRQSYFEGPAYVPLLLRAYELYERLTRDANREIALLCGGLMIGRPDSRTVAGSVRSATEWDLPHEMLDAHEIRARFPMLAPADDEVALFERRAGLLRPEATVAAQLELAAAAGAELRFEEPVTAWEALPGGRGVRVTTPNGVYTAGHLVVCPGAWAPRQLADLGVPFTVERQIMYWFEPEGGTAPFEPDRHPVYVWEDPEGTQIYGFPALDGPGGGAKVAFFRQGIPCTPETIDRTVHPAEVAEMAAFAGARLPALPGRLLRAVTCMYTTTPDEHFVIAPHPAHPAVTVACGFSGHGFKFVPVVGEILADLALTGSTPHPIELFSPGRLGGRQT</sequence>
<organism evidence="6 7">
    <name type="scientific">Streptomyces marincola</name>
    <dbReference type="NCBI Taxonomy" id="2878388"/>
    <lineage>
        <taxon>Bacteria</taxon>
        <taxon>Bacillati</taxon>
        <taxon>Actinomycetota</taxon>
        <taxon>Actinomycetes</taxon>
        <taxon>Kitasatosporales</taxon>
        <taxon>Streptomycetaceae</taxon>
        <taxon>Streptomyces</taxon>
    </lineage>
</organism>
<keyword evidence="4" id="KW-0560">Oxidoreductase</keyword>